<dbReference type="Gene3D" id="3.30.530.20">
    <property type="match status" value="1"/>
</dbReference>
<reference evidence="1 2" key="1">
    <citation type="submission" date="2022-06" db="EMBL/GenBank/DDBJ databases">
        <title>Runella sp. S5 genome sequencing.</title>
        <authorList>
            <person name="Park S."/>
        </authorList>
    </citation>
    <scope>NUCLEOTIDE SEQUENCE [LARGE SCALE GENOMIC DNA]</scope>
    <source>
        <strain evidence="1 2">S5</strain>
    </source>
</reference>
<organism evidence="1 2">
    <name type="scientific">Runella salmonicolor</name>
    <dbReference type="NCBI Taxonomy" id="2950278"/>
    <lineage>
        <taxon>Bacteria</taxon>
        <taxon>Pseudomonadati</taxon>
        <taxon>Bacteroidota</taxon>
        <taxon>Cytophagia</taxon>
        <taxon>Cytophagales</taxon>
        <taxon>Spirosomataceae</taxon>
        <taxon>Runella</taxon>
    </lineage>
</organism>
<comment type="caution">
    <text evidence="1">The sequence shown here is derived from an EMBL/GenBank/DDBJ whole genome shotgun (WGS) entry which is preliminary data.</text>
</comment>
<dbReference type="RefSeq" id="WP_253530230.1">
    <property type="nucleotide sequence ID" value="NZ_JAMZEL010000008.1"/>
</dbReference>
<name>A0ABT1FS30_9BACT</name>
<keyword evidence="2" id="KW-1185">Reference proteome</keyword>
<accession>A0ABT1FS30</accession>
<evidence type="ECO:0000313" key="2">
    <source>
        <dbReference type="Proteomes" id="UP001204772"/>
    </source>
</evidence>
<dbReference type="CDD" id="cd07820">
    <property type="entry name" value="SRPBCC_3"/>
    <property type="match status" value="1"/>
</dbReference>
<dbReference type="EMBL" id="JAMZEL010000008">
    <property type="protein sequence ID" value="MCP1384571.1"/>
    <property type="molecule type" value="Genomic_DNA"/>
</dbReference>
<evidence type="ECO:0000313" key="1">
    <source>
        <dbReference type="EMBL" id="MCP1384571.1"/>
    </source>
</evidence>
<dbReference type="InterPro" id="IPR023393">
    <property type="entry name" value="START-like_dom_sf"/>
</dbReference>
<proteinExistence type="predicted"/>
<dbReference type="Proteomes" id="UP001204772">
    <property type="component" value="Unassembled WGS sequence"/>
</dbReference>
<gene>
    <name evidence="1" type="ORF">NCI00_19190</name>
</gene>
<dbReference type="SUPFAM" id="SSF55961">
    <property type="entry name" value="Bet v1-like"/>
    <property type="match status" value="1"/>
</dbReference>
<sequence>MATIKLLTKIKAPIDKCFDVSRDIKVHELSTKYTNEKAVAGKTSGLCEINDEITWQATHFGIRQHLTIKITKLNRPIFFEDVILKGAFNSMRHEHHFIQVNECTEMTDIFYYEVPFGFLGIWFDKLILEKYMTKFLLTRNQIIKEVSEKTPAANRT</sequence>
<protein>
    <submittedName>
        <fullName evidence="1">SRPBCC family protein</fullName>
    </submittedName>
</protein>